<dbReference type="InterPro" id="IPR023042">
    <property type="entry name" value="Peptidase_M17_leu_NH2_pept"/>
</dbReference>
<sequence>MPVEVLLSKEQPIDASGDTLVAFDFEGAANLSKYFGKGFADKVNAPIKAGDFQGKDGQVFFVYTGSRPARILLVGLGAKDKFHLNKLRIAAGQAVNASRGAGVEELAFPVFGKYLGLAEEDIVVAMAEAGIMASHKFDRYKSEKQAVKLKKLVVAAGRQDKVLEDALNYGRIVALNCITAKDLINEQATVATPKYVAEKAAELCRGLKDVRVTVHDRKALQKMSANGILAVGAGSSSEPRMVVIEYVPKGYRKTYALVGKGITFDSGGLDLKPAIGMEWMKYDMSGAAAVMMATISAAQLQLPHRVVGIMALAENMIGPESYKPGDIIATMSGKTIEILNTDAEGRIVLADALHYSKSFNPDYLIDVATLTGACFVALGSEAAGIMGTDESLISSLKAAGEKTFERVWQLPLYPEYQEYVKSDFADMKNVTTNQPGSGAGASVGAKLLSSFVEGCKWAHVDIAGTAWTDSDAGYKPKGATGFGVRLLVKMLKDSAK</sequence>
<dbReference type="PROSITE" id="PS00631">
    <property type="entry name" value="CYTOSOL_AP"/>
    <property type="match status" value="1"/>
</dbReference>
<evidence type="ECO:0000259" key="7">
    <source>
        <dbReference type="PROSITE" id="PS00631"/>
    </source>
</evidence>
<dbReference type="SUPFAM" id="SSF53187">
    <property type="entry name" value="Zn-dependent exopeptidases"/>
    <property type="match status" value="1"/>
</dbReference>
<evidence type="ECO:0000256" key="4">
    <source>
        <dbReference type="ARBA" id="ARBA00022670"/>
    </source>
</evidence>
<dbReference type="AlphaFoldDB" id="A0A8T3YLX5"/>
<dbReference type="InterPro" id="IPR000819">
    <property type="entry name" value="Peptidase_M17_C"/>
</dbReference>
<dbReference type="Gene3D" id="3.40.220.10">
    <property type="entry name" value="Leucine Aminopeptidase, subunit E, domain 1"/>
    <property type="match status" value="1"/>
</dbReference>
<feature type="active site" evidence="6">
    <location>
        <position position="346"/>
    </location>
</feature>
<comment type="similarity">
    <text evidence="2 6">Belongs to the peptidase M17 family.</text>
</comment>
<keyword evidence="5 6" id="KW-0378">Hydrolase</keyword>
<dbReference type="InterPro" id="IPR008283">
    <property type="entry name" value="Peptidase_M17_N"/>
</dbReference>
<feature type="binding site" evidence="6">
    <location>
        <position position="344"/>
    </location>
    <ligand>
        <name>Mn(2+)</name>
        <dbReference type="ChEBI" id="CHEBI:29035"/>
        <label>2</label>
    </ligand>
</feature>
<comment type="caution">
    <text evidence="8">The sequence shown here is derived from an EMBL/GenBank/DDBJ whole genome shotgun (WGS) entry which is preliminary data.</text>
</comment>
<dbReference type="EC" id="3.4.11.1" evidence="6"/>
<gene>
    <name evidence="6" type="primary">pepA</name>
    <name evidence="8" type="ORF">HY544_02250</name>
</gene>
<evidence type="ECO:0000256" key="2">
    <source>
        <dbReference type="ARBA" id="ARBA00009528"/>
    </source>
</evidence>
<feature type="binding site" evidence="6">
    <location>
        <position position="260"/>
    </location>
    <ligand>
        <name>Mn(2+)</name>
        <dbReference type="ChEBI" id="CHEBI:29035"/>
        <label>2</label>
    </ligand>
</feature>
<dbReference type="PANTHER" id="PTHR11963">
    <property type="entry name" value="LEUCINE AMINOPEPTIDASE-RELATED"/>
    <property type="match status" value="1"/>
</dbReference>
<dbReference type="InterPro" id="IPR043472">
    <property type="entry name" value="Macro_dom-like"/>
</dbReference>
<dbReference type="NCBIfam" id="NF002073">
    <property type="entry name" value="PRK00913.1-2"/>
    <property type="match status" value="1"/>
</dbReference>
<dbReference type="HAMAP" id="MF_00181">
    <property type="entry name" value="Cytosol_peptidase_M17"/>
    <property type="match status" value="1"/>
</dbReference>
<protein>
    <recommendedName>
        <fullName evidence="6">Probable cytosol aminopeptidase</fullName>
        <ecNumber evidence="6">3.4.11.1</ecNumber>
    </recommendedName>
    <alternativeName>
        <fullName evidence="6">Leucine aminopeptidase</fullName>
        <shortName evidence="6">LAP</shortName>
        <ecNumber evidence="6">3.4.11.10</ecNumber>
    </alternativeName>
    <alternativeName>
        <fullName evidence="6">Leucyl aminopeptidase</fullName>
    </alternativeName>
</protein>
<evidence type="ECO:0000256" key="6">
    <source>
        <dbReference type="HAMAP-Rule" id="MF_00181"/>
    </source>
</evidence>
<dbReference type="NCBIfam" id="NF002074">
    <property type="entry name" value="PRK00913.1-4"/>
    <property type="match status" value="1"/>
</dbReference>
<feature type="binding site" evidence="6">
    <location>
        <position position="265"/>
    </location>
    <ligand>
        <name>Mn(2+)</name>
        <dbReference type="ChEBI" id="CHEBI:29035"/>
        <label>2</label>
    </ligand>
</feature>
<dbReference type="Pfam" id="PF00883">
    <property type="entry name" value="Peptidase_M17"/>
    <property type="match status" value="1"/>
</dbReference>
<keyword evidence="6" id="KW-0963">Cytoplasm</keyword>
<feature type="binding site" evidence="6">
    <location>
        <position position="342"/>
    </location>
    <ligand>
        <name>Mn(2+)</name>
        <dbReference type="ChEBI" id="CHEBI:29035"/>
        <label>1</label>
    </ligand>
</feature>
<dbReference type="PRINTS" id="PR00481">
    <property type="entry name" value="LAMNOPPTDASE"/>
</dbReference>
<dbReference type="EC" id="3.4.11.10" evidence="6"/>
<evidence type="ECO:0000256" key="3">
    <source>
        <dbReference type="ARBA" id="ARBA00022438"/>
    </source>
</evidence>
<feature type="active site" evidence="6">
    <location>
        <position position="272"/>
    </location>
</feature>
<name>A0A8T3YLX5_9ARCH</name>
<dbReference type="Gene3D" id="3.40.630.10">
    <property type="entry name" value="Zn peptidases"/>
    <property type="match status" value="1"/>
</dbReference>
<keyword evidence="4 6" id="KW-0645">Protease</keyword>
<proteinExistence type="inferred from homology"/>
<evidence type="ECO:0000256" key="5">
    <source>
        <dbReference type="ARBA" id="ARBA00022801"/>
    </source>
</evidence>
<dbReference type="EMBL" id="JACQPB010000028">
    <property type="protein sequence ID" value="MBI4210306.1"/>
    <property type="molecule type" value="Genomic_DNA"/>
</dbReference>
<evidence type="ECO:0000313" key="8">
    <source>
        <dbReference type="EMBL" id="MBI4210306.1"/>
    </source>
</evidence>
<comment type="catalytic activity">
    <reaction evidence="6">
        <text>Release of an N-terminal amino acid, preferentially leucine, but not glutamic or aspartic acids.</text>
        <dbReference type="EC" id="3.4.11.10"/>
    </reaction>
</comment>
<comment type="cofactor">
    <cofactor evidence="6">
        <name>Mn(2+)</name>
        <dbReference type="ChEBI" id="CHEBI:29035"/>
    </cofactor>
    <text evidence="6">Binds 2 manganese ions per subunit.</text>
</comment>
<keyword evidence="6" id="KW-0479">Metal-binding</keyword>
<feature type="binding site" evidence="6">
    <location>
        <position position="265"/>
    </location>
    <ligand>
        <name>Mn(2+)</name>
        <dbReference type="ChEBI" id="CHEBI:29035"/>
        <label>1</label>
    </ligand>
</feature>
<dbReference type="CDD" id="cd00433">
    <property type="entry name" value="Peptidase_M17"/>
    <property type="match status" value="1"/>
</dbReference>
<dbReference type="GO" id="GO:0005737">
    <property type="term" value="C:cytoplasm"/>
    <property type="evidence" value="ECO:0007669"/>
    <property type="project" value="UniProtKB-SubCell"/>
</dbReference>
<keyword evidence="3 6" id="KW-0031">Aminopeptidase</keyword>
<dbReference type="PANTHER" id="PTHR11963:SF23">
    <property type="entry name" value="CYTOSOL AMINOPEPTIDASE"/>
    <property type="match status" value="1"/>
</dbReference>
<accession>A0A8T3YLX5</accession>
<evidence type="ECO:0000313" key="9">
    <source>
        <dbReference type="Proteomes" id="UP000732298"/>
    </source>
</evidence>
<dbReference type="GO" id="GO:0070006">
    <property type="term" value="F:metalloaminopeptidase activity"/>
    <property type="evidence" value="ECO:0007669"/>
    <property type="project" value="InterPro"/>
</dbReference>
<feature type="domain" description="Cytosol aminopeptidase" evidence="7">
    <location>
        <begin position="340"/>
        <end position="347"/>
    </location>
</feature>
<dbReference type="SUPFAM" id="SSF52949">
    <property type="entry name" value="Macro domain-like"/>
    <property type="match status" value="1"/>
</dbReference>
<feature type="binding site" evidence="6">
    <location>
        <position position="283"/>
    </location>
    <ligand>
        <name>Mn(2+)</name>
        <dbReference type="ChEBI" id="CHEBI:29035"/>
        <label>2</label>
    </ligand>
</feature>
<dbReference type="GO" id="GO:0030145">
    <property type="term" value="F:manganese ion binding"/>
    <property type="evidence" value="ECO:0007669"/>
    <property type="project" value="UniProtKB-UniRule"/>
</dbReference>
<evidence type="ECO:0000256" key="1">
    <source>
        <dbReference type="ARBA" id="ARBA00000135"/>
    </source>
</evidence>
<comment type="function">
    <text evidence="6">Presumably involved in the processing and regular turnover of intracellular proteins. Catalyzes the removal of unsubstituted N-terminal amino acids from various peptides.</text>
</comment>
<comment type="subcellular location">
    <subcellularLocation>
        <location evidence="6">Cytoplasm</location>
    </subcellularLocation>
</comment>
<keyword evidence="6" id="KW-0464">Manganese</keyword>
<feature type="binding site" evidence="6">
    <location>
        <position position="344"/>
    </location>
    <ligand>
        <name>Mn(2+)</name>
        <dbReference type="ChEBI" id="CHEBI:29035"/>
        <label>1</label>
    </ligand>
</feature>
<dbReference type="Pfam" id="PF02789">
    <property type="entry name" value="Peptidase_M17_N"/>
    <property type="match status" value="1"/>
</dbReference>
<comment type="catalytic activity">
    <reaction evidence="1 6">
        <text>Release of an N-terminal amino acid, Xaa-|-Yaa-, in which Xaa is preferably Leu, but may be other amino acids including Pro although not Arg or Lys, and Yaa may be Pro. Amino acid amides and methyl esters are also readily hydrolyzed, but rates on arylamides are exceedingly low.</text>
        <dbReference type="EC" id="3.4.11.1"/>
    </reaction>
</comment>
<dbReference type="InterPro" id="IPR011356">
    <property type="entry name" value="Leucine_aapep/pepB"/>
</dbReference>
<dbReference type="Proteomes" id="UP000732298">
    <property type="component" value="Unassembled WGS sequence"/>
</dbReference>
<dbReference type="GO" id="GO:0006508">
    <property type="term" value="P:proteolysis"/>
    <property type="evidence" value="ECO:0007669"/>
    <property type="project" value="UniProtKB-KW"/>
</dbReference>
<reference evidence="8" key="1">
    <citation type="submission" date="2020-07" db="EMBL/GenBank/DDBJ databases">
        <title>Huge and variable diversity of episymbiotic CPR bacteria and DPANN archaea in groundwater ecosystems.</title>
        <authorList>
            <person name="He C.Y."/>
            <person name="Keren R."/>
            <person name="Whittaker M."/>
            <person name="Farag I.F."/>
            <person name="Doudna J."/>
            <person name="Cate J.H.D."/>
            <person name="Banfield J.F."/>
        </authorList>
    </citation>
    <scope>NUCLEOTIDE SEQUENCE</scope>
    <source>
        <strain evidence="8">NC_groundwater_1296_Ag_S-0.2um_52_80</strain>
    </source>
</reference>
<organism evidence="8 9">
    <name type="scientific">Candidatus Iainarchaeum sp</name>
    <dbReference type="NCBI Taxonomy" id="3101447"/>
    <lineage>
        <taxon>Archaea</taxon>
        <taxon>Candidatus Iainarchaeota</taxon>
        <taxon>Candidatus Iainarchaeia</taxon>
        <taxon>Candidatus Iainarchaeales</taxon>
        <taxon>Candidatus Iainarchaeaceae</taxon>
        <taxon>Candidatus Iainarchaeum</taxon>
    </lineage>
</organism>